<dbReference type="AlphaFoldDB" id="A0A0D3GEP6"/>
<dbReference type="PaxDb" id="65489-OBART06G08830.1"/>
<dbReference type="Proteomes" id="UP000026960">
    <property type="component" value="Chromosome 6"/>
</dbReference>
<dbReference type="Gramene" id="OBART06G08830.1">
    <property type="protein sequence ID" value="OBART06G08830.1"/>
    <property type="gene ID" value="OBART06G08830"/>
</dbReference>
<dbReference type="EnsemblPlants" id="OBART06G08830.1">
    <property type="protein sequence ID" value="OBART06G08830.1"/>
    <property type="gene ID" value="OBART06G08830"/>
</dbReference>
<sequence>MHRQEHLPYNFVAEGRIVVAGTRPNSATADPAVAASQLAFTSVSAAIMIVREIAPEHQWAFPVRIMRGKGVTAKRSMHISVCKLKISSPVASSEANILSVAYSEAFLTLKRYKLLNSGKENVYKKKVKEADVVHSFSEIAEYKNVTLNDCINHCIYASHLETDQYFNAGHMALACPYHLD</sequence>
<evidence type="ECO:0000313" key="1">
    <source>
        <dbReference type="EnsemblPlants" id="OBART06G08830.1"/>
    </source>
</evidence>
<evidence type="ECO:0000313" key="2">
    <source>
        <dbReference type="Proteomes" id="UP000026960"/>
    </source>
</evidence>
<reference evidence="1" key="1">
    <citation type="journal article" date="2009" name="Rice">
        <title>De Novo Next Generation Sequencing of Plant Genomes.</title>
        <authorList>
            <person name="Rounsley S."/>
            <person name="Marri P.R."/>
            <person name="Yu Y."/>
            <person name="He R."/>
            <person name="Sisneros N."/>
            <person name="Goicoechea J.L."/>
            <person name="Lee S.J."/>
            <person name="Angelova A."/>
            <person name="Kudrna D."/>
            <person name="Luo M."/>
            <person name="Affourtit J."/>
            <person name="Desany B."/>
            <person name="Knight J."/>
            <person name="Niazi F."/>
            <person name="Egholm M."/>
            <person name="Wing R.A."/>
        </authorList>
    </citation>
    <scope>NUCLEOTIDE SEQUENCE [LARGE SCALE GENOMIC DNA]</scope>
    <source>
        <strain evidence="1">cv. IRGC 105608</strain>
    </source>
</reference>
<organism evidence="1">
    <name type="scientific">Oryza barthii</name>
    <dbReference type="NCBI Taxonomy" id="65489"/>
    <lineage>
        <taxon>Eukaryota</taxon>
        <taxon>Viridiplantae</taxon>
        <taxon>Streptophyta</taxon>
        <taxon>Embryophyta</taxon>
        <taxon>Tracheophyta</taxon>
        <taxon>Spermatophyta</taxon>
        <taxon>Magnoliopsida</taxon>
        <taxon>Liliopsida</taxon>
        <taxon>Poales</taxon>
        <taxon>Poaceae</taxon>
        <taxon>BOP clade</taxon>
        <taxon>Oryzoideae</taxon>
        <taxon>Oryzeae</taxon>
        <taxon>Oryzinae</taxon>
        <taxon>Oryza</taxon>
    </lineage>
</organism>
<protein>
    <submittedName>
        <fullName evidence="1">Uncharacterized protein</fullName>
    </submittedName>
</protein>
<name>A0A0D3GEP6_9ORYZ</name>
<proteinExistence type="predicted"/>
<reference evidence="1" key="2">
    <citation type="submission" date="2015-03" db="UniProtKB">
        <authorList>
            <consortium name="EnsemblPlants"/>
        </authorList>
    </citation>
    <scope>IDENTIFICATION</scope>
</reference>
<accession>A0A0D3GEP6</accession>
<dbReference type="HOGENOM" id="CLU_1498531_0_0_1"/>
<keyword evidence="2" id="KW-1185">Reference proteome</keyword>